<name>A0A0N5BIN7_STREA</name>
<reference evidence="2" key="1">
    <citation type="submission" date="2017-02" db="UniProtKB">
        <authorList>
            <consortium name="WormBaseParasite"/>
        </authorList>
    </citation>
    <scope>IDENTIFICATION</scope>
</reference>
<proteinExistence type="predicted"/>
<organism evidence="1 2">
    <name type="scientific">Strongyloides papillosus</name>
    <name type="common">Intestinal threadworm</name>
    <dbReference type="NCBI Taxonomy" id="174720"/>
    <lineage>
        <taxon>Eukaryota</taxon>
        <taxon>Metazoa</taxon>
        <taxon>Ecdysozoa</taxon>
        <taxon>Nematoda</taxon>
        <taxon>Chromadorea</taxon>
        <taxon>Rhabditida</taxon>
        <taxon>Tylenchina</taxon>
        <taxon>Panagrolaimomorpha</taxon>
        <taxon>Strongyloidoidea</taxon>
        <taxon>Strongyloididae</taxon>
        <taxon>Strongyloides</taxon>
    </lineage>
</organism>
<dbReference type="AlphaFoldDB" id="A0A0N5BIN7"/>
<evidence type="ECO:0000313" key="2">
    <source>
        <dbReference type="WBParaSite" id="SPAL_0000581700.1"/>
    </source>
</evidence>
<accession>A0A0N5BIN7</accession>
<dbReference type="WBParaSite" id="SPAL_0000581700.1">
    <property type="protein sequence ID" value="SPAL_0000581700.1"/>
    <property type="gene ID" value="SPAL_0000581700"/>
</dbReference>
<evidence type="ECO:0000313" key="1">
    <source>
        <dbReference type="Proteomes" id="UP000046392"/>
    </source>
</evidence>
<sequence>MRVFKTLAVFIVILISIIVKISTRKVQVRVTATPLCLGGLLDTNIENIKAEIGKLGKKGYIIPQNTTDGECNSRISIHADVKDFNINDSAIYTNYTYSQSHKNITKKIPDDCENRDDDIQEDFGRKYYFLCNLGYLDPNQKTKS</sequence>
<dbReference type="Proteomes" id="UP000046392">
    <property type="component" value="Unplaced"/>
</dbReference>
<protein>
    <submittedName>
        <fullName evidence="2">Astacin domain-containing protein</fullName>
    </submittedName>
</protein>
<keyword evidence="1" id="KW-1185">Reference proteome</keyword>